<accession>A0A3N9P4D6</accession>
<comment type="caution">
    <text evidence="1">The sequence shown here is derived from an EMBL/GenBank/DDBJ whole genome shotgun (WGS) entry which is preliminary data.</text>
</comment>
<proteinExistence type="predicted"/>
<dbReference type="OrthoDB" id="2672780at2"/>
<evidence type="ECO:0000313" key="1">
    <source>
        <dbReference type="EMBL" id="RQW09934.1"/>
    </source>
</evidence>
<gene>
    <name evidence="1" type="ORF">EH198_17795</name>
</gene>
<dbReference type="Proteomes" id="UP000282529">
    <property type="component" value="Unassembled WGS sequence"/>
</dbReference>
<dbReference type="RefSeq" id="WP_124696854.1">
    <property type="nucleotide sequence ID" value="NZ_JBHUFE010000041.1"/>
</dbReference>
<dbReference type="EMBL" id="RQPI01000011">
    <property type="protein sequence ID" value="RQW09934.1"/>
    <property type="molecule type" value="Genomic_DNA"/>
</dbReference>
<dbReference type="AlphaFoldDB" id="A0A3N9P4D6"/>
<keyword evidence="2" id="KW-1185">Reference proteome</keyword>
<organism evidence="1 2">
    <name type="scientific">Paenibacillus rhizophilus</name>
    <dbReference type="NCBI Taxonomy" id="1850366"/>
    <lineage>
        <taxon>Bacteria</taxon>
        <taxon>Bacillati</taxon>
        <taxon>Bacillota</taxon>
        <taxon>Bacilli</taxon>
        <taxon>Bacillales</taxon>
        <taxon>Paenibacillaceae</taxon>
        <taxon>Paenibacillus</taxon>
    </lineage>
</organism>
<reference evidence="1 2" key="1">
    <citation type="submission" date="2018-11" db="EMBL/GenBank/DDBJ databases">
        <title>Genome sequence of strain 7197.</title>
        <authorList>
            <person name="Gao J."/>
            <person name="Sun J."/>
        </authorList>
    </citation>
    <scope>NUCLEOTIDE SEQUENCE [LARGE SCALE GENOMIC DNA]</scope>
    <source>
        <strain evidence="1 2">7197</strain>
    </source>
</reference>
<name>A0A3N9P4D6_9BACL</name>
<sequence>MENAANNVKKLSAAEFLSLYDNKITRMKAEYEQLKHYARGRPIFVSNPKLEKYRKLKKLLEQAEPREVIIGYQRTCQGCGRMIGAQEKVLQVHSGIVCDRTCHGLQLEKQYGH</sequence>
<protein>
    <submittedName>
        <fullName evidence="1">Uncharacterized protein</fullName>
    </submittedName>
</protein>
<evidence type="ECO:0000313" key="2">
    <source>
        <dbReference type="Proteomes" id="UP000282529"/>
    </source>
</evidence>